<dbReference type="SMR" id="A0A482WSJ7"/>
<proteinExistence type="predicted"/>
<evidence type="ECO:0000256" key="1">
    <source>
        <dbReference type="SAM" id="MobiDB-lite"/>
    </source>
</evidence>
<dbReference type="Proteomes" id="UP000291343">
    <property type="component" value="Unassembled WGS sequence"/>
</dbReference>
<dbReference type="AlphaFoldDB" id="A0A482WSJ7"/>
<gene>
    <name evidence="3" type="ORF">LSTR_LSTR008859</name>
</gene>
<feature type="signal peptide" evidence="2">
    <location>
        <begin position="1"/>
        <end position="25"/>
    </location>
</feature>
<dbReference type="OrthoDB" id="10426863at2759"/>
<accession>A0A482WSJ7</accession>
<feature type="chain" id="PRO_5019716823" evidence="2">
    <location>
        <begin position="26"/>
        <end position="142"/>
    </location>
</feature>
<evidence type="ECO:0000256" key="2">
    <source>
        <dbReference type="SAM" id="SignalP"/>
    </source>
</evidence>
<keyword evidence="4" id="KW-1185">Reference proteome</keyword>
<sequence length="142" mass="17232">MNVGKIMFTSIAMIIIACSLSVSACDEIDIYEVDEIMKTSEQIGFRPLFRHRQIMEDRNRLKQERVDELKKRSDNKNKLIYENFKTKYQPPYTITYITWNRNLRDNKQENERTPSSSNQMTNKKPYFYPNANNYYPDYYWRQ</sequence>
<evidence type="ECO:0000313" key="3">
    <source>
        <dbReference type="EMBL" id="RZF36524.1"/>
    </source>
</evidence>
<protein>
    <submittedName>
        <fullName evidence="3">Uncharacterized protein</fullName>
    </submittedName>
</protein>
<keyword evidence="2" id="KW-0732">Signal</keyword>
<reference evidence="3 4" key="1">
    <citation type="journal article" date="2017" name="Gigascience">
        <title>Genome sequence of the small brown planthopper, Laodelphax striatellus.</title>
        <authorList>
            <person name="Zhu J."/>
            <person name="Jiang F."/>
            <person name="Wang X."/>
            <person name="Yang P."/>
            <person name="Bao Y."/>
            <person name="Zhao W."/>
            <person name="Wang W."/>
            <person name="Lu H."/>
            <person name="Wang Q."/>
            <person name="Cui N."/>
            <person name="Li J."/>
            <person name="Chen X."/>
            <person name="Luo L."/>
            <person name="Yu J."/>
            <person name="Kang L."/>
            <person name="Cui F."/>
        </authorList>
    </citation>
    <scope>NUCLEOTIDE SEQUENCE [LARGE SCALE GENOMIC DNA]</scope>
    <source>
        <tissue evidence="3">Whole body</tissue>
    </source>
</reference>
<dbReference type="InParanoid" id="A0A482WSJ7"/>
<name>A0A482WSJ7_LAOST</name>
<feature type="compositionally biased region" description="Polar residues" evidence="1">
    <location>
        <begin position="113"/>
        <end position="122"/>
    </location>
</feature>
<organism evidence="3 4">
    <name type="scientific">Laodelphax striatellus</name>
    <name type="common">Small brown planthopper</name>
    <name type="synonym">Delphax striatella</name>
    <dbReference type="NCBI Taxonomy" id="195883"/>
    <lineage>
        <taxon>Eukaryota</taxon>
        <taxon>Metazoa</taxon>
        <taxon>Ecdysozoa</taxon>
        <taxon>Arthropoda</taxon>
        <taxon>Hexapoda</taxon>
        <taxon>Insecta</taxon>
        <taxon>Pterygota</taxon>
        <taxon>Neoptera</taxon>
        <taxon>Paraneoptera</taxon>
        <taxon>Hemiptera</taxon>
        <taxon>Auchenorrhyncha</taxon>
        <taxon>Fulgoroidea</taxon>
        <taxon>Delphacidae</taxon>
        <taxon>Criomorphinae</taxon>
        <taxon>Laodelphax</taxon>
    </lineage>
</organism>
<evidence type="ECO:0000313" key="4">
    <source>
        <dbReference type="Proteomes" id="UP000291343"/>
    </source>
</evidence>
<dbReference type="EMBL" id="QKKF02026262">
    <property type="protein sequence ID" value="RZF36524.1"/>
    <property type="molecule type" value="Genomic_DNA"/>
</dbReference>
<feature type="region of interest" description="Disordered" evidence="1">
    <location>
        <begin position="105"/>
        <end position="128"/>
    </location>
</feature>
<dbReference type="PROSITE" id="PS51257">
    <property type="entry name" value="PROKAR_LIPOPROTEIN"/>
    <property type="match status" value="1"/>
</dbReference>
<comment type="caution">
    <text evidence="3">The sequence shown here is derived from an EMBL/GenBank/DDBJ whole genome shotgun (WGS) entry which is preliminary data.</text>
</comment>